<dbReference type="InterPro" id="IPR014729">
    <property type="entry name" value="Rossmann-like_a/b/a_fold"/>
</dbReference>
<sequence>MPYTNILIPLDGSPDSVFACETAMNITCPDPAGRTVHLLHCVDPIPNLIGGASRDDLQEEQQNEADKIFAQAKAMLEPRGFVCRTYIREGSPGEAIVAAAKETNSEIIIMGTRGLGKLESLFLGSVSREVLRNAHIPVVLANKPHRSS</sequence>
<dbReference type="PANTHER" id="PTHR46268:SF15">
    <property type="entry name" value="UNIVERSAL STRESS PROTEIN HP_0031"/>
    <property type="match status" value="1"/>
</dbReference>
<organism evidence="3">
    <name type="scientific">uncultured delta proteobacterium</name>
    <dbReference type="NCBI Taxonomy" id="34034"/>
    <lineage>
        <taxon>Bacteria</taxon>
        <taxon>Deltaproteobacteria</taxon>
        <taxon>environmental samples</taxon>
    </lineage>
</organism>
<name>A0A212KF90_9DELT</name>
<dbReference type="PANTHER" id="PTHR46268">
    <property type="entry name" value="STRESS RESPONSE PROTEIN NHAX"/>
    <property type="match status" value="1"/>
</dbReference>
<gene>
    <name evidence="3" type="ORF">KL86DPRO_60139</name>
</gene>
<dbReference type="InterPro" id="IPR006015">
    <property type="entry name" value="Universal_stress_UspA"/>
</dbReference>
<proteinExistence type="inferred from homology"/>
<evidence type="ECO:0000313" key="3">
    <source>
        <dbReference type="EMBL" id="SBW10373.1"/>
    </source>
</evidence>
<dbReference type="CDD" id="cd00293">
    <property type="entry name" value="USP-like"/>
    <property type="match status" value="1"/>
</dbReference>
<dbReference type="SUPFAM" id="SSF52402">
    <property type="entry name" value="Adenine nucleotide alpha hydrolases-like"/>
    <property type="match status" value="1"/>
</dbReference>
<dbReference type="EMBL" id="FLUQ01000006">
    <property type="protein sequence ID" value="SBW10373.1"/>
    <property type="molecule type" value="Genomic_DNA"/>
</dbReference>
<dbReference type="InterPro" id="IPR006016">
    <property type="entry name" value="UspA"/>
</dbReference>
<evidence type="ECO:0000259" key="2">
    <source>
        <dbReference type="Pfam" id="PF00582"/>
    </source>
</evidence>
<dbReference type="Gene3D" id="3.40.50.620">
    <property type="entry name" value="HUPs"/>
    <property type="match status" value="1"/>
</dbReference>
<dbReference type="Pfam" id="PF00582">
    <property type="entry name" value="Usp"/>
    <property type="match status" value="1"/>
</dbReference>
<comment type="similarity">
    <text evidence="1">Belongs to the universal stress protein A family.</text>
</comment>
<feature type="domain" description="UspA" evidence="2">
    <location>
        <begin position="3"/>
        <end position="140"/>
    </location>
</feature>
<dbReference type="PRINTS" id="PR01438">
    <property type="entry name" value="UNVRSLSTRESS"/>
</dbReference>
<accession>A0A212KF90</accession>
<reference evidence="3" key="1">
    <citation type="submission" date="2016-04" db="EMBL/GenBank/DDBJ databases">
        <authorList>
            <person name="Evans L.H."/>
            <person name="Alamgir A."/>
            <person name="Owens N."/>
            <person name="Weber N.D."/>
            <person name="Virtaneva K."/>
            <person name="Barbian K."/>
            <person name="Babar A."/>
            <person name="Rosenke K."/>
        </authorList>
    </citation>
    <scope>NUCLEOTIDE SEQUENCE</scope>
    <source>
        <strain evidence="3">86</strain>
    </source>
</reference>
<evidence type="ECO:0000256" key="1">
    <source>
        <dbReference type="ARBA" id="ARBA00008791"/>
    </source>
</evidence>
<dbReference type="AlphaFoldDB" id="A0A212KF90"/>
<protein>
    <submittedName>
        <fullName evidence="3">UspA domain protein</fullName>
    </submittedName>
</protein>